<keyword evidence="1" id="KW-0812">Transmembrane</keyword>
<evidence type="ECO:0000313" key="2">
    <source>
        <dbReference type="EMBL" id="CAD8186681.1"/>
    </source>
</evidence>
<evidence type="ECO:0000256" key="1">
    <source>
        <dbReference type="SAM" id="Phobius"/>
    </source>
</evidence>
<feature type="transmembrane region" description="Helical" evidence="1">
    <location>
        <begin position="115"/>
        <end position="139"/>
    </location>
</feature>
<sequence length="384" mass="46363">MTDIQDQIETSERANEIQQEQRAYGNSCTKNKDEQKYFYRLILAQLVVIFISTFLPTKKYFFNTIITYPRSNITFDEYCKTYEKCRQSYYYYNSQYYQQDQNQYEVWKNSVVQDYIVYTTLYYFSLIFLPSLLIIQSVFRNCQLFKYKQKIFYYLQYPSMSLFIQVCSHLIKQAENKNIFYNLRILILYQIGIVTFFYLNQKFLKWQLELKSTIQKLVNYSFIIICLKEILNFFGLTQSNWIPHIIFILYTQVYLLHLNTNLFKENNRYIIHNQSALQLIEQKLQSLFVVQDDYKEVAENHFVISKRKMYSWIFGIILSMVFRDQIFNIQNCIVLSGIFLIFVWDTSLVSTSSKFTLKDQYQAASLFILDFMLPIRNIILILLV</sequence>
<accession>A0A8S1WBU6</accession>
<feature type="transmembrane region" description="Helical" evidence="1">
    <location>
        <begin position="241"/>
        <end position="258"/>
    </location>
</feature>
<feature type="transmembrane region" description="Helical" evidence="1">
    <location>
        <begin position="183"/>
        <end position="199"/>
    </location>
</feature>
<dbReference type="EMBL" id="CAJJDO010000087">
    <property type="protein sequence ID" value="CAD8186681.1"/>
    <property type="molecule type" value="Genomic_DNA"/>
</dbReference>
<feature type="transmembrane region" description="Helical" evidence="1">
    <location>
        <begin position="37"/>
        <end position="55"/>
    </location>
</feature>
<dbReference type="Proteomes" id="UP000689195">
    <property type="component" value="Unassembled WGS sequence"/>
</dbReference>
<dbReference type="AlphaFoldDB" id="A0A8S1WBU6"/>
<keyword evidence="1" id="KW-1133">Transmembrane helix</keyword>
<dbReference type="OrthoDB" id="298638at2759"/>
<gene>
    <name evidence="2" type="ORF">PPENT_87.1.T0870197</name>
</gene>
<feature type="transmembrane region" description="Helical" evidence="1">
    <location>
        <begin position="364"/>
        <end position="383"/>
    </location>
</feature>
<name>A0A8S1WBU6_9CILI</name>
<evidence type="ECO:0008006" key="4">
    <source>
        <dbReference type="Google" id="ProtNLM"/>
    </source>
</evidence>
<keyword evidence="1" id="KW-0472">Membrane</keyword>
<proteinExistence type="predicted"/>
<organism evidence="2 3">
    <name type="scientific">Paramecium pentaurelia</name>
    <dbReference type="NCBI Taxonomy" id="43138"/>
    <lineage>
        <taxon>Eukaryota</taxon>
        <taxon>Sar</taxon>
        <taxon>Alveolata</taxon>
        <taxon>Ciliophora</taxon>
        <taxon>Intramacronucleata</taxon>
        <taxon>Oligohymenophorea</taxon>
        <taxon>Peniculida</taxon>
        <taxon>Parameciidae</taxon>
        <taxon>Paramecium</taxon>
    </lineage>
</organism>
<feature type="transmembrane region" description="Helical" evidence="1">
    <location>
        <begin position="326"/>
        <end position="344"/>
    </location>
</feature>
<evidence type="ECO:0000313" key="3">
    <source>
        <dbReference type="Proteomes" id="UP000689195"/>
    </source>
</evidence>
<keyword evidence="3" id="KW-1185">Reference proteome</keyword>
<protein>
    <recommendedName>
        <fullName evidence="4">Transmembrane protein</fullName>
    </recommendedName>
</protein>
<comment type="caution">
    <text evidence="2">The sequence shown here is derived from an EMBL/GenBank/DDBJ whole genome shotgun (WGS) entry which is preliminary data.</text>
</comment>
<reference evidence="2" key="1">
    <citation type="submission" date="2021-01" db="EMBL/GenBank/DDBJ databases">
        <authorList>
            <consortium name="Genoscope - CEA"/>
            <person name="William W."/>
        </authorList>
    </citation>
    <scope>NUCLEOTIDE SEQUENCE</scope>
</reference>